<protein>
    <recommendedName>
        <fullName evidence="7 8">Peptidyl-tRNA hydrolase</fullName>
        <shortName evidence="8">Pth</shortName>
        <ecNumber evidence="1 8">3.1.1.29</ecNumber>
    </recommendedName>
</protein>
<keyword evidence="12" id="KW-1185">Reference proteome</keyword>
<dbReference type="PROSITE" id="PS01196">
    <property type="entry name" value="PEPT_TRNA_HYDROL_2"/>
    <property type="match status" value="1"/>
</dbReference>
<feature type="binding site" evidence="8">
    <location>
        <position position="23"/>
    </location>
    <ligand>
        <name>tRNA</name>
        <dbReference type="ChEBI" id="CHEBI:17843"/>
    </ligand>
</feature>
<evidence type="ECO:0000256" key="4">
    <source>
        <dbReference type="ARBA" id="ARBA00022884"/>
    </source>
</evidence>
<dbReference type="AlphaFoldDB" id="A0A220UFV4"/>
<evidence type="ECO:0000256" key="5">
    <source>
        <dbReference type="ARBA" id="ARBA00038063"/>
    </source>
</evidence>
<dbReference type="InterPro" id="IPR036416">
    <property type="entry name" value="Pept_tRNA_hydro_sf"/>
</dbReference>
<dbReference type="FunFam" id="3.40.50.1470:FF:000001">
    <property type="entry name" value="Peptidyl-tRNA hydrolase"/>
    <property type="match status" value="1"/>
</dbReference>
<feature type="site" description="Discriminates between blocked and unblocked aminoacyl-tRNA" evidence="8">
    <location>
        <position position="18"/>
    </location>
</feature>
<evidence type="ECO:0000256" key="3">
    <source>
        <dbReference type="ARBA" id="ARBA00022801"/>
    </source>
</evidence>
<evidence type="ECO:0000256" key="1">
    <source>
        <dbReference type="ARBA" id="ARBA00013260"/>
    </source>
</evidence>
<feature type="site" description="Stabilizes the basic form of H active site to accept a proton" evidence="8">
    <location>
        <position position="105"/>
    </location>
</feature>
<dbReference type="Proteomes" id="UP000198398">
    <property type="component" value="Chromosome"/>
</dbReference>
<evidence type="ECO:0000256" key="8">
    <source>
        <dbReference type="HAMAP-Rule" id="MF_00083"/>
    </source>
</evidence>
<evidence type="ECO:0000256" key="9">
    <source>
        <dbReference type="RuleBase" id="RU000673"/>
    </source>
</evidence>
<dbReference type="OrthoDB" id="9800507at2"/>
<feature type="binding site" evidence="8">
    <location>
        <position position="126"/>
    </location>
    <ligand>
        <name>tRNA</name>
        <dbReference type="ChEBI" id="CHEBI:17843"/>
    </ligand>
</feature>
<reference evidence="12" key="1">
    <citation type="submission" date="2017-07" db="EMBL/GenBank/DDBJ databases">
        <title>Brachybacterium sp. VR2415.</title>
        <authorList>
            <person name="Tak E.J."/>
            <person name="Bae J.-W."/>
        </authorList>
    </citation>
    <scope>NUCLEOTIDE SEQUENCE [LARGE SCALE GENOMIC DNA]</scope>
    <source>
        <strain evidence="12">VR2415</strain>
    </source>
</reference>
<feature type="binding site" evidence="8">
    <location>
        <position position="80"/>
    </location>
    <ligand>
        <name>tRNA</name>
        <dbReference type="ChEBI" id="CHEBI:17843"/>
    </ligand>
</feature>
<feature type="binding site" evidence="8">
    <location>
        <position position="78"/>
    </location>
    <ligand>
        <name>tRNA</name>
        <dbReference type="ChEBI" id="CHEBI:17843"/>
    </ligand>
</feature>
<feature type="active site" description="Proton acceptor" evidence="8">
    <location>
        <position position="28"/>
    </location>
</feature>
<sequence length="204" mass="21555">MTVSARRPGPYLVVGLGNPGPKYAATRHNIGQMVLDHLAAAVGGRFAAARRAQAVVLEGRLGLPGADARVVLAKTTTFMNVSGGPVKALSTYYDIPPERIVAVHDEVDIPFDAVRLKSGGGEGGHNGLRDITKALGTKDYLRVRVGVGRPAGGRDTADHVLAPFSTTERKSLELLVSDAADAVESVILEGLTAAQQRFHSREVR</sequence>
<dbReference type="CDD" id="cd00462">
    <property type="entry name" value="PTH"/>
    <property type="match status" value="1"/>
</dbReference>
<dbReference type="PROSITE" id="PS01195">
    <property type="entry name" value="PEPT_TRNA_HYDROL_1"/>
    <property type="match status" value="1"/>
</dbReference>
<dbReference type="GO" id="GO:0000049">
    <property type="term" value="F:tRNA binding"/>
    <property type="evidence" value="ECO:0007669"/>
    <property type="project" value="UniProtKB-UniRule"/>
</dbReference>
<comment type="function">
    <text evidence="8">Catalyzes the release of premature peptidyl moieties from peptidyl-tRNA molecules trapped in stalled 50S ribosomal subunits, and thus maintains levels of free tRNAs and 50S ribosomes.</text>
</comment>
<dbReference type="NCBIfam" id="TIGR00447">
    <property type="entry name" value="pth"/>
    <property type="match status" value="1"/>
</dbReference>
<comment type="subcellular location">
    <subcellularLocation>
        <location evidence="8">Cytoplasm</location>
    </subcellularLocation>
</comment>
<dbReference type="InterPro" id="IPR018171">
    <property type="entry name" value="Pept_tRNA_hydro_CS"/>
</dbReference>
<dbReference type="GO" id="GO:0072344">
    <property type="term" value="P:rescue of stalled ribosome"/>
    <property type="evidence" value="ECO:0007669"/>
    <property type="project" value="UniProtKB-UniRule"/>
</dbReference>
<dbReference type="EMBL" id="CP022316">
    <property type="protein sequence ID" value="ASK66841.1"/>
    <property type="molecule type" value="Genomic_DNA"/>
</dbReference>
<gene>
    <name evidence="8" type="primary">pth</name>
    <name evidence="11" type="ORF">CFK39_14630</name>
</gene>
<keyword evidence="4 8" id="KW-0694">RNA-binding</keyword>
<dbReference type="GO" id="GO:0005737">
    <property type="term" value="C:cytoplasm"/>
    <property type="evidence" value="ECO:0007669"/>
    <property type="project" value="UniProtKB-SubCell"/>
</dbReference>
<proteinExistence type="inferred from homology"/>
<keyword evidence="8" id="KW-0963">Cytoplasm</keyword>
<dbReference type="Pfam" id="PF01195">
    <property type="entry name" value="Pept_tRNA_hydro"/>
    <property type="match status" value="1"/>
</dbReference>
<dbReference type="HAMAP" id="MF_00083">
    <property type="entry name" value="Pept_tRNA_hydro_bact"/>
    <property type="match status" value="1"/>
</dbReference>
<dbReference type="PANTHER" id="PTHR17224">
    <property type="entry name" value="PEPTIDYL-TRNA HYDROLASE"/>
    <property type="match status" value="1"/>
</dbReference>
<dbReference type="EC" id="3.1.1.29" evidence="1 8"/>
<organism evidence="11 12">
    <name type="scientific">Brachybacterium avium</name>
    <dbReference type="NCBI Taxonomy" id="2017485"/>
    <lineage>
        <taxon>Bacteria</taxon>
        <taxon>Bacillati</taxon>
        <taxon>Actinomycetota</taxon>
        <taxon>Actinomycetes</taxon>
        <taxon>Micrococcales</taxon>
        <taxon>Dermabacteraceae</taxon>
        <taxon>Brachybacterium</taxon>
    </lineage>
</organism>
<comment type="similarity">
    <text evidence="5 8 10">Belongs to the PTH family.</text>
</comment>
<dbReference type="GO" id="GO:0006515">
    <property type="term" value="P:protein quality control for misfolded or incompletely synthesized proteins"/>
    <property type="evidence" value="ECO:0007669"/>
    <property type="project" value="UniProtKB-UniRule"/>
</dbReference>
<accession>A0A220UFV4</accession>
<evidence type="ECO:0000313" key="12">
    <source>
        <dbReference type="Proteomes" id="UP000198398"/>
    </source>
</evidence>
<evidence type="ECO:0000256" key="6">
    <source>
        <dbReference type="ARBA" id="ARBA00048707"/>
    </source>
</evidence>
<dbReference type="SUPFAM" id="SSF53178">
    <property type="entry name" value="Peptidyl-tRNA hydrolase-like"/>
    <property type="match status" value="1"/>
</dbReference>
<dbReference type="PANTHER" id="PTHR17224:SF1">
    <property type="entry name" value="PEPTIDYL-TRNA HYDROLASE"/>
    <property type="match status" value="1"/>
</dbReference>
<evidence type="ECO:0000256" key="2">
    <source>
        <dbReference type="ARBA" id="ARBA00022555"/>
    </source>
</evidence>
<dbReference type="Gene3D" id="3.40.50.1470">
    <property type="entry name" value="Peptidyl-tRNA hydrolase"/>
    <property type="match status" value="1"/>
</dbReference>
<comment type="catalytic activity">
    <reaction evidence="6 8 9">
        <text>an N-acyl-L-alpha-aminoacyl-tRNA + H2O = an N-acyl-L-amino acid + a tRNA + H(+)</text>
        <dbReference type="Rhea" id="RHEA:54448"/>
        <dbReference type="Rhea" id="RHEA-COMP:10123"/>
        <dbReference type="Rhea" id="RHEA-COMP:13883"/>
        <dbReference type="ChEBI" id="CHEBI:15377"/>
        <dbReference type="ChEBI" id="CHEBI:15378"/>
        <dbReference type="ChEBI" id="CHEBI:59874"/>
        <dbReference type="ChEBI" id="CHEBI:78442"/>
        <dbReference type="ChEBI" id="CHEBI:138191"/>
        <dbReference type="EC" id="3.1.1.29"/>
    </reaction>
</comment>
<comment type="subunit">
    <text evidence="8">Monomer.</text>
</comment>
<dbReference type="GO" id="GO:0004045">
    <property type="term" value="F:peptidyl-tRNA hydrolase activity"/>
    <property type="evidence" value="ECO:0007669"/>
    <property type="project" value="UniProtKB-UniRule"/>
</dbReference>
<evidence type="ECO:0000256" key="7">
    <source>
        <dbReference type="ARBA" id="ARBA00050038"/>
    </source>
</evidence>
<dbReference type="RefSeq" id="WP_089066077.1">
    <property type="nucleotide sequence ID" value="NZ_CP022316.1"/>
</dbReference>
<comment type="function">
    <text evidence="8">Hydrolyzes ribosome-free peptidyl-tRNAs (with 1 or more amino acids incorporated), which drop off the ribosome during protein synthesis, or as a result of ribosome stalling.</text>
</comment>
<evidence type="ECO:0000313" key="11">
    <source>
        <dbReference type="EMBL" id="ASK66841.1"/>
    </source>
</evidence>
<name>A0A220UFV4_9MICO</name>
<dbReference type="InterPro" id="IPR001328">
    <property type="entry name" value="Pept_tRNA_hydro"/>
</dbReference>
<keyword evidence="2 8" id="KW-0820">tRNA-binding</keyword>
<evidence type="ECO:0000256" key="10">
    <source>
        <dbReference type="RuleBase" id="RU004320"/>
    </source>
</evidence>
<dbReference type="KEGG" id="brv:CFK39_14630"/>
<keyword evidence="3 8" id="KW-0378">Hydrolase</keyword>